<dbReference type="Gene3D" id="3.10.20.30">
    <property type="match status" value="1"/>
</dbReference>
<evidence type="ECO:0008006" key="5">
    <source>
        <dbReference type="Google" id="ProtNLM"/>
    </source>
</evidence>
<dbReference type="AlphaFoldDB" id="A0A8J3IWU6"/>
<dbReference type="Proteomes" id="UP000612808">
    <property type="component" value="Unassembled WGS sequence"/>
</dbReference>
<reference evidence="3" key="1">
    <citation type="submission" date="2021-01" db="EMBL/GenBank/DDBJ databases">
        <title>Whole genome shotgun sequence of Actinocatenispora rupis NBRC 107355.</title>
        <authorList>
            <person name="Komaki H."/>
            <person name="Tamura T."/>
        </authorList>
    </citation>
    <scope>NUCLEOTIDE SEQUENCE</scope>
    <source>
        <strain evidence="3">NBRC 107355</strain>
    </source>
</reference>
<organism evidence="3 4">
    <name type="scientific">Actinocatenispora rupis</name>
    <dbReference type="NCBI Taxonomy" id="519421"/>
    <lineage>
        <taxon>Bacteria</taxon>
        <taxon>Bacillati</taxon>
        <taxon>Actinomycetota</taxon>
        <taxon>Actinomycetes</taxon>
        <taxon>Micromonosporales</taxon>
        <taxon>Micromonosporaceae</taxon>
        <taxon>Actinocatenispora</taxon>
    </lineage>
</organism>
<dbReference type="InterPro" id="IPR012675">
    <property type="entry name" value="Beta-grasp_dom_sf"/>
</dbReference>
<comment type="caution">
    <text evidence="3">The sequence shown here is derived from an EMBL/GenBank/DDBJ whole genome shotgun (WGS) entry which is preliminary data.</text>
</comment>
<dbReference type="Gene3D" id="3.40.50.80">
    <property type="entry name" value="Nucleotide-binding domain of ferredoxin-NADP reductase (FNR) module"/>
    <property type="match status" value="1"/>
</dbReference>
<dbReference type="CDD" id="cd00207">
    <property type="entry name" value="fer2"/>
    <property type="match status" value="1"/>
</dbReference>
<evidence type="ECO:0000313" key="4">
    <source>
        <dbReference type="Proteomes" id="UP000612808"/>
    </source>
</evidence>
<sequence length="227" mass="24406">MLAMLHTLAVAGSTREIWWLHTTRSAAEHAFAGEAHRLLGTLRHSHEHVYYTAPDATTGTAPGVHQGRLDRDTLAALGLPSTSVVYLCGPDRFMVAMREALAALGVPDDRVHTELFGALPALTPGIADTAHPRPHPPPGETGTGPRVTFVRSGLTVPYDDRCGSILEFAETCDVPTRWSCRTGVCHTCQTPALTGSVRYRPDPLEPPPSGTVLICCSRPDTDLTLDL</sequence>
<dbReference type="InterPro" id="IPR052353">
    <property type="entry name" value="Benzoxazolinone_Detox_Enz"/>
</dbReference>
<accession>A0A8J3IWU6</accession>
<evidence type="ECO:0000259" key="2">
    <source>
        <dbReference type="Pfam" id="PF00175"/>
    </source>
</evidence>
<dbReference type="Pfam" id="PF00111">
    <property type="entry name" value="Fer2"/>
    <property type="match status" value="1"/>
</dbReference>
<name>A0A8J3IWU6_9ACTN</name>
<dbReference type="SUPFAM" id="SSF52343">
    <property type="entry name" value="Ferredoxin reductase-like, C-terminal NADP-linked domain"/>
    <property type="match status" value="1"/>
</dbReference>
<dbReference type="InterPro" id="IPR036010">
    <property type="entry name" value="2Fe-2S_ferredoxin-like_sf"/>
</dbReference>
<dbReference type="PANTHER" id="PTHR30212:SF2">
    <property type="entry name" value="PROTEIN YIIM"/>
    <property type="match status" value="1"/>
</dbReference>
<dbReference type="PANTHER" id="PTHR30212">
    <property type="entry name" value="PROTEIN YIIM"/>
    <property type="match status" value="1"/>
</dbReference>
<feature type="domain" description="Oxidoreductase FAD/NAD(P)-binding" evidence="2">
    <location>
        <begin position="2"/>
        <end position="98"/>
    </location>
</feature>
<dbReference type="EMBL" id="BOMB01000004">
    <property type="protein sequence ID" value="GID10110.1"/>
    <property type="molecule type" value="Genomic_DNA"/>
</dbReference>
<gene>
    <name evidence="3" type="ORF">Aru02nite_09990</name>
</gene>
<dbReference type="GO" id="GO:0016491">
    <property type="term" value="F:oxidoreductase activity"/>
    <property type="evidence" value="ECO:0007669"/>
    <property type="project" value="InterPro"/>
</dbReference>
<proteinExistence type="predicted"/>
<evidence type="ECO:0000259" key="1">
    <source>
        <dbReference type="Pfam" id="PF00111"/>
    </source>
</evidence>
<protein>
    <recommendedName>
        <fullName evidence="5">2Fe-2S iron-sulfur cluster binding domain-containing protein</fullName>
    </recommendedName>
</protein>
<dbReference type="InterPro" id="IPR001041">
    <property type="entry name" value="2Fe-2S_ferredoxin-type"/>
</dbReference>
<feature type="domain" description="2Fe-2S ferredoxin-type" evidence="1">
    <location>
        <begin position="152"/>
        <end position="219"/>
    </location>
</feature>
<dbReference type="GO" id="GO:0051536">
    <property type="term" value="F:iron-sulfur cluster binding"/>
    <property type="evidence" value="ECO:0007669"/>
    <property type="project" value="InterPro"/>
</dbReference>
<keyword evidence="4" id="KW-1185">Reference proteome</keyword>
<dbReference type="InterPro" id="IPR001433">
    <property type="entry name" value="OxRdtase_FAD/NAD-bd"/>
</dbReference>
<dbReference type="Pfam" id="PF00175">
    <property type="entry name" value="NAD_binding_1"/>
    <property type="match status" value="1"/>
</dbReference>
<dbReference type="SUPFAM" id="SSF54292">
    <property type="entry name" value="2Fe-2S ferredoxin-like"/>
    <property type="match status" value="1"/>
</dbReference>
<evidence type="ECO:0000313" key="3">
    <source>
        <dbReference type="EMBL" id="GID10110.1"/>
    </source>
</evidence>
<dbReference type="InterPro" id="IPR039261">
    <property type="entry name" value="FNR_nucleotide-bd"/>
</dbReference>